<keyword evidence="3 7" id="KW-0694">RNA-binding</keyword>
<dbReference type="PANTHER" id="PTHR33398:SF1">
    <property type="entry name" value="SMALL RIBOSOMAL SUBUNIT PROTEIN BS20C"/>
    <property type="match status" value="1"/>
</dbReference>
<dbReference type="AlphaFoldDB" id="A0A0S7WJR3"/>
<keyword evidence="2 7" id="KW-0699">rRNA-binding</keyword>
<dbReference type="Proteomes" id="UP000051124">
    <property type="component" value="Unassembled WGS sequence"/>
</dbReference>
<dbReference type="GO" id="GO:0005829">
    <property type="term" value="C:cytosol"/>
    <property type="evidence" value="ECO:0007669"/>
    <property type="project" value="TreeGrafter"/>
</dbReference>
<name>A0A0S7WJR3_UNCT6</name>
<dbReference type="PANTHER" id="PTHR33398">
    <property type="entry name" value="30S RIBOSOMAL PROTEIN S20"/>
    <property type="match status" value="1"/>
</dbReference>
<evidence type="ECO:0000256" key="5">
    <source>
        <dbReference type="ARBA" id="ARBA00023274"/>
    </source>
</evidence>
<comment type="caution">
    <text evidence="9">The sequence shown here is derived from an EMBL/GenBank/DDBJ whole genome shotgun (WGS) entry which is preliminary data.</text>
</comment>
<feature type="compositionally biased region" description="Basic and acidic residues" evidence="8">
    <location>
        <begin position="54"/>
        <end position="75"/>
    </location>
</feature>
<evidence type="ECO:0000256" key="2">
    <source>
        <dbReference type="ARBA" id="ARBA00022730"/>
    </source>
</evidence>
<dbReference type="GO" id="GO:0006412">
    <property type="term" value="P:translation"/>
    <property type="evidence" value="ECO:0007669"/>
    <property type="project" value="UniProtKB-UniRule"/>
</dbReference>
<feature type="region of interest" description="Disordered" evidence="8">
    <location>
        <begin position="39"/>
        <end position="85"/>
    </location>
</feature>
<proteinExistence type="inferred from homology"/>
<dbReference type="GO" id="GO:0003735">
    <property type="term" value="F:structural constituent of ribosome"/>
    <property type="evidence" value="ECO:0007669"/>
    <property type="project" value="InterPro"/>
</dbReference>
<dbReference type="EMBL" id="LIZT01000022">
    <property type="protein sequence ID" value="KPJ50418.1"/>
    <property type="molecule type" value="Genomic_DNA"/>
</dbReference>
<dbReference type="GO" id="GO:0015935">
    <property type="term" value="C:small ribosomal subunit"/>
    <property type="evidence" value="ECO:0007669"/>
    <property type="project" value="TreeGrafter"/>
</dbReference>
<dbReference type="SUPFAM" id="SSF46992">
    <property type="entry name" value="Ribosomal protein S20"/>
    <property type="match status" value="1"/>
</dbReference>
<protein>
    <recommendedName>
        <fullName evidence="6 7">Small ribosomal subunit protein bS20</fullName>
    </recommendedName>
</protein>
<evidence type="ECO:0000256" key="6">
    <source>
        <dbReference type="ARBA" id="ARBA00035136"/>
    </source>
</evidence>
<dbReference type="NCBIfam" id="TIGR00029">
    <property type="entry name" value="S20"/>
    <property type="match status" value="1"/>
</dbReference>
<evidence type="ECO:0000256" key="1">
    <source>
        <dbReference type="ARBA" id="ARBA00007634"/>
    </source>
</evidence>
<gene>
    <name evidence="7" type="primary">rpsT</name>
    <name evidence="9" type="ORF">AMJ40_03005</name>
</gene>
<keyword evidence="4 7" id="KW-0689">Ribosomal protein</keyword>
<sequence>MPLHRSAKKRMRQNEKRRVRNRMVKTRLKSLRKAVVSAESAPEAQQLLRQAQESFDRASTKGIVHEKKAAREKSRLAIQVQKKFS</sequence>
<dbReference type="GO" id="GO:0070181">
    <property type="term" value="F:small ribosomal subunit rRNA binding"/>
    <property type="evidence" value="ECO:0007669"/>
    <property type="project" value="TreeGrafter"/>
</dbReference>
<comment type="function">
    <text evidence="7">Binds directly to 16S ribosomal RNA.</text>
</comment>
<evidence type="ECO:0000313" key="9">
    <source>
        <dbReference type="EMBL" id="KPJ50418.1"/>
    </source>
</evidence>
<keyword evidence="5 7" id="KW-0687">Ribonucleoprotein</keyword>
<evidence type="ECO:0000256" key="8">
    <source>
        <dbReference type="SAM" id="MobiDB-lite"/>
    </source>
</evidence>
<dbReference type="InterPro" id="IPR036510">
    <property type="entry name" value="Ribosomal_bS20_sf"/>
</dbReference>
<evidence type="ECO:0000256" key="3">
    <source>
        <dbReference type="ARBA" id="ARBA00022884"/>
    </source>
</evidence>
<dbReference type="HAMAP" id="MF_00500">
    <property type="entry name" value="Ribosomal_bS20"/>
    <property type="match status" value="1"/>
</dbReference>
<evidence type="ECO:0000256" key="7">
    <source>
        <dbReference type="HAMAP-Rule" id="MF_00500"/>
    </source>
</evidence>
<dbReference type="InterPro" id="IPR002583">
    <property type="entry name" value="Ribosomal_bS20"/>
</dbReference>
<dbReference type="Pfam" id="PF01649">
    <property type="entry name" value="Ribosomal_S20p"/>
    <property type="match status" value="1"/>
</dbReference>
<evidence type="ECO:0000313" key="10">
    <source>
        <dbReference type="Proteomes" id="UP000051124"/>
    </source>
</evidence>
<dbReference type="Gene3D" id="1.20.58.110">
    <property type="entry name" value="Ribosomal protein S20"/>
    <property type="match status" value="1"/>
</dbReference>
<evidence type="ECO:0000256" key="4">
    <source>
        <dbReference type="ARBA" id="ARBA00022980"/>
    </source>
</evidence>
<organism evidence="9 10">
    <name type="scientific">candidate division TA06 bacterium DG_26</name>
    <dbReference type="NCBI Taxonomy" id="1703771"/>
    <lineage>
        <taxon>Bacteria</taxon>
        <taxon>Bacteria division TA06</taxon>
    </lineage>
</organism>
<accession>A0A0S7WJR3</accession>
<comment type="similarity">
    <text evidence="1 7">Belongs to the bacterial ribosomal protein bS20 family.</text>
</comment>
<reference evidence="9 10" key="1">
    <citation type="journal article" date="2015" name="Microbiome">
        <title>Genomic resolution of linkages in carbon, nitrogen, and sulfur cycling among widespread estuary sediment bacteria.</title>
        <authorList>
            <person name="Baker B.J."/>
            <person name="Lazar C.S."/>
            <person name="Teske A.P."/>
            <person name="Dick G.J."/>
        </authorList>
    </citation>
    <scope>NUCLEOTIDE SEQUENCE [LARGE SCALE GENOMIC DNA]</scope>
    <source>
        <strain evidence="9">DG_26</strain>
    </source>
</reference>